<dbReference type="Gene3D" id="3.10.310.70">
    <property type="match status" value="1"/>
</dbReference>
<keyword evidence="3" id="KW-0378">Hydrolase</keyword>
<reference evidence="3 4" key="1">
    <citation type="journal article" date="2015" name="Genome Announc.">
        <title>Complete Genome Sequencing of Stenotrophomonas acidaminiphila ZAC14D2_NAIMI4_2, a Multidrug-Resistant Strain Isolated from Sediments of a Polluted River in Mexico, Uncovers New Antibiotic Resistance Genes and a Novel Class-II Lasso Peptide Biosynthesis Gene Cluster.</title>
        <authorList>
            <person name="Vinuesa P."/>
            <person name="Ochoa-Sanchez L.E."/>
        </authorList>
    </citation>
    <scope>NUCLEOTIDE SEQUENCE [LARGE SCALE GENOMIC DNA]</scope>
    <source>
        <strain evidence="3 4">ZAC14D2_NAIMI4_2</strain>
    </source>
</reference>
<dbReference type="InterPro" id="IPR032466">
    <property type="entry name" value="Metal_Hydrolase"/>
</dbReference>
<keyword evidence="1" id="KW-0732">Signal</keyword>
<dbReference type="InterPro" id="IPR033932">
    <property type="entry name" value="YtcJ-like"/>
</dbReference>
<dbReference type="Gene3D" id="2.30.40.10">
    <property type="entry name" value="Urease, subunit C, domain 1"/>
    <property type="match status" value="1"/>
</dbReference>
<organism evidence="3 4">
    <name type="scientific">Stenotrophomonas acidaminiphila</name>
    <dbReference type="NCBI Taxonomy" id="128780"/>
    <lineage>
        <taxon>Bacteria</taxon>
        <taxon>Pseudomonadati</taxon>
        <taxon>Pseudomonadota</taxon>
        <taxon>Gammaproteobacteria</taxon>
        <taxon>Lysobacterales</taxon>
        <taxon>Lysobacteraceae</taxon>
        <taxon>Stenotrophomonas</taxon>
    </lineage>
</organism>
<evidence type="ECO:0000313" key="4">
    <source>
        <dbReference type="Proteomes" id="UP000061010"/>
    </source>
</evidence>
<feature type="domain" description="Amidohydrolase 3" evidence="2">
    <location>
        <begin position="73"/>
        <end position="555"/>
    </location>
</feature>
<dbReference type="Proteomes" id="UP000061010">
    <property type="component" value="Chromosome"/>
</dbReference>
<dbReference type="SUPFAM" id="SSF51556">
    <property type="entry name" value="Metallo-dependent hydrolases"/>
    <property type="match status" value="1"/>
</dbReference>
<protein>
    <submittedName>
        <fullName evidence="3">Amidohydrolase</fullName>
    </submittedName>
</protein>
<feature type="chain" id="PRO_5006588501" evidence="1">
    <location>
        <begin position="23"/>
        <end position="564"/>
    </location>
</feature>
<name>A0A0S1B1V7_9GAMM</name>
<dbReference type="InterPro" id="IPR013108">
    <property type="entry name" value="Amidohydro_3"/>
</dbReference>
<dbReference type="InterPro" id="IPR011059">
    <property type="entry name" value="Metal-dep_hydrolase_composite"/>
</dbReference>
<dbReference type="KEGG" id="sacz:AOT14_26880"/>
<dbReference type="PANTHER" id="PTHR22642:SF2">
    <property type="entry name" value="PROTEIN LONG AFTER FAR-RED 3"/>
    <property type="match status" value="1"/>
</dbReference>
<dbReference type="Pfam" id="PF07969">
    <property type="entry name" value="Amidohydro_3"/>
    <property type="match status" value="1"/>
</dbReference>
<dbReference type="CDD" id="cd01300">
    <property type="entry name" value="YtcJ_like"/>
    <property type="match status" value="1"/>
</dbReference>
<dbReference type="Gene3D" id="3.20.20.140">
    <property type="entry name" value="Metal-dependent hydrolases"/>
    <property type="match status" value="1"/>
</dbReference>
<keyword evidence="4" id="KW-1185">Reference proteome</keyword>
<feature type="signal peptide" evidence="1">
    <location>
        <begin position="1"/>
        <end position="22"/>
    </location>
</feature>
<dbReference type="GO" id="GO:0016810">
    <property type="term" value="F:hydrolase activity, acting on carbon-nitrogen (but not peptide) bonds"/>
    <property type="evidence" value="ECO:0007669"/>
    <property type="project" value="InterPro"/>
</dbReference>
<evidence type="ECO:0000256" key="1">
    <source>
        <dbReference type="SAM" id="SignalP"/>
    </source>
</evidence>
<gene>
    <name evidence="3" type="ORF">AOT14_26880</name>
</gene>
<dbReference type="EMBL" id="CP012900">
    <property type="protein sequence ID" value="ALJ29047.1"/>
    <property type="molecule type" value="Genomic_DNA"/>
</dbReference>
<proteinExistence type="predicted"/>
<dbReference type="AlphaFoldDB" id="A0A0S1B1V7"/>
<dbReference type="SUPFAM" id="SSF51338">
    <property type="entry name" value="Composite domain of metallo-dependent hydrolases"/>
    <property type="match status" value="1"/>
</dbReference>
<dbReference type="PATRIC" id="fig|128780.6.peg.2714"/>
<dbReference type="OrthoDB" id="9031471at2"/>
<evidence type="ECO:0000313" key="3">
    <source>
        <dbReference type="EMBL" id="ALJ29047.1"/>
    </source>
</evidence>
<accession>A0A0S1B1V7</accession>
<evidence type="ECO:0000259" key="2">
    <source>
        <dbReference type="Pfam" id="PF07969"/>
    </source>
</evidence>
<dbReference type="PANTHER" id="PTHR22642">
    <property type="entry name" value="IMIDAZOLONEPROPIONASE"/>
    <property type="match status" value="1"/>
</dbReference>
<sequence length="564" mass="60250" precursor="true">MRRTAACLAVLLPCLHVAPAAAGVRVLLADTIHTGDPQQPTANALAWDTDDGRLLAVGERQAVLQRYPQAPRVDAGKATVVPGLIDAHAHLVGLGNTLAQADLSGARSRAEVVERLQAFEKTLAPGEWLLGAGWDQNRWDDTAFPTAADLDAAFPERPVYLERIDGHAGWANGAALRIAEKKAGRSLSGDWQPEGGRILRDAAGKPAGVLVDAASALVSAHIPAPDAAVREKRLQAALQLAVSNGLTGVHDMGVSRGDLAVMKRLADQGRLPLRIDAYADGNNAALDDLCANGLYTHPGGRLQMHGVKLFMDGALGSRGAALLADYSDDPHNRGLLMTSPEEFEVAVRRADGCKVQVATHAIGDRGNRIVLDTYEKVLGAHKDNDHRWRVEHAQVVALEDIPRFARLGVIASMQPTHATSDMGWAEQRVGPERIKGAYAWQRYLHSGARLALGSDFPVEQVDPRLGLYAAVTRQDRDGRPPGGWQPEQRLSPAEALRGFTSDAAYAGHDEARVGRLRAGLHADFVVLDRDPLDAAAGRLDGLQVLSTWVDGEAVYTAAPPASEG</sequence>